<dbReference type="Pfam" id="PF00291">
    <property type="entry name" value="PALP"/>
    <property type="match status" value="1"/>
</dbReference>
<comment type="similarity">
    <text evidence="3">Belongs to the serine/threonine dehydratase family.</text>
</comment>
<evidence type="ECO:0000259" key="9">
    <source>
        <dbReference type="Pfam" id="PF00291"/>
    </source>
</evidence>
<comment type="function">
    <text evidence="7">Catalyzes the anaerobic formation of alpha-ketobutyrate and ammonia from threonine in a two-step reaction. The first step involved a dehydration of threonine and a production of enamine intermediates (aminocrotonate), which tautomerizes to its imine form (iminobutyrate). Both intermediates are unstable and short-lived. The second step is the nonenzymatic hydrolysis of the enamine/imine intermediates to form 2-ketobutyrate and free ammonia. In the low water environment of the cell, the second step is accelerated by RidA.</text>
</comment>
<evidence type="ECO:0000256" key="3">
    <source>
        <dbReference type="ARBA" id="ARBA00010869"/>
    </source>
</evidence>
<keyword evidence="5" id="KW-0663">Pyridoxal phosphate</keyword>
<evidence type="ECO:0000256" key="8">
    <source>
        <dbReference type="ARBA" id="ARBA00031427"/>
    </source>
</evidence>
<dbReference type="InParanoid" id="A0A540VAI7"/>
<dbReference type="OrthoDB" id="9811476at2"/>
<comment type="caution">
    <text evidence="10">The sequence shown here is derived from an EMBL/GenBank/DDBJ whole genome shotgun (WGS) entry which is preliminary data.</text>
</comment>
<evidence type="ECO:0000313" key="11">
    <source>
        <dbReference type="Proteomes" id="UP000317371"/>
    </source>
</evidence>
<reference evidence="10 11" key="1">
    <citation type="submission" date="2019-06" db="EMBL/GenBank/DDBJ databases">
        <title>Genome sequence of Litorilinea aerophila BAA-2444.</title>
        <authorList>
            <person name="Maclea K.S."/>
            <person name="Maurais E.G."/>
            <person name="Iannazzi L.C."/>
        </authorList>
    </citation>
    <scope>NUCLEOTIDE SEQUENCE [LARGE SCALE GENOMIC DNA]</scope>
    <source>
        <strain evidence="10 11">ATCC BAA-2444</strain>
    </source>
</reference>
<gene>
    <name evidence="10" type="ORF">FKZ61_19915</name>
</gene>
<evidence type="ECO:0000313" key="10">
    <source>
        <dbReference type="EMBL" id="TQE93778.1"/>
    </source>
</evidence>
<comment type="cofactor">
    <cofactor evidence="2">
        <name>pyridoxal 5'-phosphate</name>
        <dbReference type="ChEBI" id="CHEBI:597326"/>
    </cofactor>
</comment>
<keyword evidence="11" id="KW-1185">Reference proteome</keyword>
<dbReference type="InterPro" id="IPR036052">
    <property type="entry name" value="TrpB-like_PALP_sf"/>
</dbReference>
<accession>A0A540VAI7</accession>
<dbReference type="Proteomes" id="UP000317371">
    <property type="component" value="Unassembled WGS sequence"/>
</dbReference>
<organism evidence="10 11">
    <name type="scientific">Litorilinea aerophila</name>
    <dbReference type="NCBI Taxonomy" id="1204385"/>
    <lineage>
        <taxon>Bacteria</taxon>
        <taxon>Bacillati</taxon>
        <taxon>Chloroflexota</taxon>
        <taxon>Caldilineae</taxon>
        <taxon>Caldilineales</taxon>
        <taxon>Caldilineaceae</taxon>
        <taxon>Litorilinea</taxon>
    </lineage>
</organism>
<dbReference type="InterPro" id="IPR050147">
    <property type="entry name" value="Ser/Thr_Dehydratase"/>
</dbReference>
<dbReference type="PANTHER" id="PTHR48078:SF7">
    <property type="entry name" value="BLL6502 PROTEIN"/>
    <property type="match status" value="1"/>
</dbReference>
<keyword evidence="6" id="KW-0456">Lyase</keyword>
<dbReference type="EC" id="4.3.1.19" evidence="4"/>
<dbReference type="PANTHER" id="PTHR48078">
    <property type="entry name" value="THREONINE DEHYDRATASE, MITOCHONDRIAL-RELATED"/>
    <property type="match status" value="1"/>
</dbReference>
<feature type="domain" description="Tryptophan synthase beta chain-like PALP" evidence="9">
    <location>
        <begin position="28"/>
        <end position="312"/>
    </location>
</feature>
<evidence type="ECO:0000256" key="5">
    <source>
        <dbReference type="ARBA" id="ARBA00022898"/>
    </source>
</evidence>
<proteinExistence type="inferred from homology"/>
<evidence type="ECO:0000256" key="7">
    <source>
        <dbReference type="ARBA" id="ARBA00025527"/>
    </source>
</evidence>
<dbReference type="Gene3D" id="3.40.50.1100">
    <property type="match status" value="2"/>
</dbReference>
<dbReference type="GO" id="GO:0003941">
    <property type="term" value="F:L-serine ammonia-lyase activity"/>
    <property type="evidence" value="ECO:0007669"/>
    <property type="project" value="TreeGrafter"/>
</dbReference>
<dbReference type="GO" id="GO:0009097">
    <property type="term" value="P:isoleucine biosynthetic process"/>
    <property type="evidence" value="ECO:0007669"/>
    <property type="project" value="TreeGrafter"/>
</dbReference>
<dbReference type="GO" id="GO:0006567">
    <property type="term" value="P:L-threonine catabolic process"/>
    <property type="evidence" value="ECO:0007669"/>
    <property type="project" value="TreeGrafter"/>
</dbReference>
<dbReference type="GO" id="GO:0006565">
    <property type="term" value="P:L-serine catabolic process"/>
    <property type="evidence" value="ECO:0007669"/>
    <property type="project" value="TreeGrafter"/>
</dbReference>
<evidence type="ECO:0000256" key="4">
    <source>
        <dbReference type="ARBA" id="ARBA00012096"/>
    </source>
</evidence>
<evidence type="ECO:0000256" key="2">
    <source>
        <dbReference type="ARBA" id="ARBA00001933"/>
    </source>
</evidence>
<comment type="catalytic activity">
    <reaction evidence="1">
        <text>L-threonine = 2-oxobutanoate + NH4(+)</text>
        <dbReference type="Rhea" id="RHEA:22108"/>
        <dbReference type="ChEBI" id="CHEBI:16763"/>
        <dbReference type="ChEBI" id="CHEBI:28938"/>
        <dbReference type="ChEBI" id="CHEBI:57926"/>
        <dbReference type="EC" id="4.3.1.19"/>
    </reaction>
</comment>
<name>A0A540VAI7_9CHLR</name>
<dbReference type="CDD" id="cd01562">
    <property type="entry name" value="Thr-dehyd"/>
    <property type="match status" value="1"/>
</dbReference>
<evidence type="ECO:0000256" key="6">
    <source>
        <dbReference type="ARBA" id="ARBA00023239"/>
    </source>
</evidence>
<dbReference type="FunFam" id="3.40.50.1100:FF:000005">
    <property type="entry name" value="Threonine dehydratase catabolic"/>
    <property type="match status" value="1"/>
</dbReference>
<sequence>MQPSSPPLPSPPTFQDILRARQVIRRYLPPTPLHRYPSLDRLLGASVYVKHENYQPIGAFKIRGGINFMAHLDEASRQRGVVTASTGNHGQSIAYAAQLFGIRAVIVVPEGANPVKVEAMRSYGAEVVFHGADFEASKRHCATLEAEEGLRFISSGDEPLLIAGVGTHALEMLEAQPDLEVILVPVGGGSGAAGAALVAKAVDPNIRVIGVQARGAPAAYLTWKERTWRTAPIETFAGGLATGEPFMLPQQILWQHLDDFVLVDDQELLVAIRLYLEKAKTLAEPAGAAPLAAALRLREQLQGRRVGLILSGGNISPDELRQALDGS</sequence>
<protein>
    <recommendedName>
        <fullName evidence="4">threonine ammonia-lyase</fullName>
        <ecNumber evidence="4">4.3.1.19</ecNumber>
    </recommendedName>
    <alternativeName>
        <fullName evidence="8">Threonine deaminase</fullName>
    </alternativeName>
</protein>
<dbReference type="SUPFAM" id="SSF53686">
    <property type="entry name" value="Tryptophan synthase beta subunit-like PLP-dependent enzymes"/>
    <property type="match status" value="1"/>
</dbReference>
<dbReference type="RefSeq" id="WP_141611918.1">
    <property type="nucleotide sequence ID" value="NZ_VIGC02000033.1"/>
</dbReference>
<dbReference type="GO" id="GO:0004794">
    <property type="term" value="F:threonine deaminase activity"/>
    <property type="evidence" value="ECO:0007669"/>
    <property type="project" value="UniProtKB-EC"/>
</dbReference>
<evidence type="ECO:0000256" key="1">
    <source>
        <dbReference type="ARBA" id="ARBA00001274"/>
    </source>
</evidence>
<dbReference type="FunCoup" id="A0A540VAI7">
    <property type="interactions" value="429"/>
</dbReference>
<dbReference type="AlphaFoldDB" id="A0A540VAI7"/>
<dbReference type="InterPro" id="IPR001926">
    <property type="entry name" value="TrpB-like_PALP"/>
</dbReference>
<dbReference type="EMBL" id="VIGC01000033">
    <property type="protein sequence ID" value="TQE93778.1"/>
    <property type="molecule type" value="Genomic_DNA"/>
</dbReference>